<accession>A0A6J4UVY7</accession>
<sequence>AGALRAPSRFSPGPPPRPPSNAVRQRGPLLGAKPEADAGAGIGHPRVRGNVEPALPRRGVRGEPRDGAGGAARPV</sequence>
<feature type="non-terminal residue" evidence="2">
    <location>
        <position position="75"/>
    </location>
</feature>
<name>A0A6J4UVY7_9BACT</name>
<feature type="region of interest" description="Disordered" evidence="1">
    <location>
        <begin position="1"/>
        <end position="75"/>
    </location>
</feature>
<evidence type="ECO:0000256" key="1">
    <source>
        <dbReference type="SAM" id="MobiDB-lite"/>
    </source>
</evidence>
<evidence type="ECO:0000313" key="2">
    <source>
        <dbReference type="EMBL" id="CAA9562034.1"/>
    </source>
</evidence>
<feature type="non-terminal residue" evidence="2">
    <location>
        <position position="1"/>
    </location>
</feature>
<reference evidence="2" key="1">
    <citation type="submission" date="2020-02" db="EMBL/GenBank/DDBJ databases">
        <authorList>
            <person name="Meier V. D."/>
        </authorList>
    </citation>
    <scope>NUCLEOTIDE SEQUENCE</scope>
    <source>
        <strain evidence="2">AVDCRST_MAG59</strain>
    </source>
</reference>
<organism evidence="2">
    <name type="scientific">uncultured Thermomicrobiales bacterium</name>
    <dbReference type="NCBI Taxonomy" id="1645740"/>
    <lineage>
        <taxon>Bacteria</taxon>
        <taxon>Pseudomonadati</taxon>
        <taxon>Thermomicrobiota</taxon>
        <taxon>Thermomicrobia</taxon>
        <taxon>Thermomicrobiales</taxon>
        <taxon>environmental samples</taxon>
    </lineage>
</organism>
<feature type="compositionally biased region" description="Low complexity" evidence="1">
    <location>
        <begin position="1"/>
        <end position="11"/>
    </location>
</feature>
<dbReference type="AlphaFoldDB" id="A0A6J4UVY7"/>
<protein>
    <submittedName>
        <fullName evidence="2">Uncharacterized protein</fullName>
    </submittedName>
</protein>
<dbReference type="EMBL" id="CADCWF010000169">
    <property type="protein sequence ID" value="CAA9562034.1"/>
    <property type="molecule type" value="Genomic_DNA"/>
</dbReference>
<gene>
    <name evidence="2" type="ORF">AVDCRST_MAG59-2669</name>
</gene>
<proteinExistence type="predicted"/>